<organism evidence="1 2">
    <name type="scientific">Cyclotella cryptica</name>
    <dbReference type="NCBI Taxonomy" id="29204"/>
    <lineage>
        <taxon>Eukaryota</taxon>
        <taxon>Sar</taxon>
        <taxon>Stramenopiles</taxon>
        <taxon>Ochrophyta</taxon>
        <taxon>Bacillariophyta</taxon>
        <taxon>Coscinodiscophyceae</taxon>
        <taxon>Thalassiosirophycidae</taxon>
        <taxon>Stephanodiscales</taxon>
        <taxon>Stephanodiscaceae</taxon>
        <taxon>Cyclotella</taxon>
    </lineage>
</organism>
<dbReference type="EMBL" id="JABMIG020000100">
    <property type="protein sequence ID" value="KAL3792573.1"/>
    <property type="molecule type" value="Genomic_DNA"/>
</dbReference>
<proteinExistence type="predicted"/>
<feature type="non-terminal residue" evidence="1">
    <location>
        <position position="1"/>
    </location>
</feature>
<name>A0ABD3PXE0_9STRA</name>
<protein>
    <submittedName>
        <fullName evidence="1">Uncharacterized protein</fullName>
    </submittedName>
</protein>
<sequence>FFEWSSCWQHVCRWRSLANDKPSVRVNLQYLPLEAKASPDAEVKAYEHSSLRTHATTHEASMQFKGCLILAILMAIPTRYSSTASTGDAGPKCLTVTLPRSIRKQMVLRLVSDRTLLGLISSVLSFFCFVDPLGWPDLVAVAVVGVLEDTVASEFLLGVSIMVVPASV</sequence>
<accession>A0ABD3PXE0</accession>
<evidence type="ECO:0000313" key="1">
    <source>
        <dbReference type="EMBL" id="KAL3792573.1"/>
    </source>
</evidence>
<evidence type="ECO:0000313" key="2">
    <source>
        <dbReference type="Proteomes" id="UP001516023"/>
    </source>
</evidence>
<dbReference type="Proteomes" id="UP001516023">
    <property type="component" value="Unassembled WGS sequence"/>
</dbReference>
<reference evidence="1 2" key="1">
    <citation type="journal article" date="2020" name="G3 (Bethesda)">
        <title>Improved Reference Genome for Cyclotella cryptica CCMP332, a Model for Cell Wall Morphogenesis, Salinity Adaptation, and Lipid Production in Diatoms (Bacillariophyta).</title>
        <authorList>
            <person name="Roberts W.R."/>
            <person name="Downey K.M."/>
            <person name="Ruck E.C."/>
            <person name="Traller J.C."/>
            <person name="Alverson A.J."/>
        </authorList>
    </citation>
    <scope>NUCLEOTIDE SEQUENCE [LARGE SCALE GENOMIC DNA]</scope>
    <source>
        <strain evidence="1 2">CCMP332</strain>
    </source>
</reference>
<gene>
    <name evidence="1" type="ORF">HJC23_005543</name>
</gene>
<keyword evidence="2" id="KW-1185">Reference proteome</keyword>
<comment type="caution">
    <text evidence="1">The sequence shown here is derived from an EMBL/GenBank/DDBJ whole genome shotgun (WGS) entry which is preliminary data.</text>
</comment>
<dbReference type="AlphaFoldDB" id="A0ABD3PXE0"/>